<dbReference type="Proteomes" id="UP000290645">
    <property type="component" value="Segment"/>
</dbReference>
<dbReference type="EMBL" id="MF588717">
    <property type="protein sequence ID" value="ATQ38363.1"/>
    <property type="molecule type" value="Genomic_DNA"/>
</dbReference>
<proteinExistence type="predicted"/>
<feature type="region of interest" description="Disordered" evidence="1">
    <location>
        <begin position="28"/>
        <end position="98"/>
    </location>
</feature>
<name>A0A2D2ALN7_9PAPI</name>
<feature type="compositionally biased region" description="Basic residues" evidence="1">
    <location>
        <begin position="57"/>
        <end position="66"/>
    </location>
</feature>
<organism evidence="2">
    <name type="scientific">Gammapapillomavirus 12</name>
    <dbReference type="NCBI Taxonomy" id="1513257"/>
    <lineage>
        <taxon>Viruses</taxon>
        <taxon>Monodnaviria</taxon>
        <taxon>Shotokuvirae</taxon>
        <taxon>Cossaviricota</taxon>
        <taxon>Papovaviricetes</taxon>
        <taxon>Zurhausenvirales</taxon>
        <taxon>Papillomaviridae</taxon>
        <taxon>Firstpapillomavirinae</taxon>
        <taxon>Gammapapillomavirus</taxon>
    </lineage>
</organism>
<sequence>METVAHGLLNLKIKLFLPLLPATHVLFPGLLPRPGSPPRTPHPSRKALESDNVKPTKTPKVHRPHRPVGDFDYDAEKENQRPPQGDDEEEEEEQPDHCNLQSLLKKWERDLNRFRDKVLGDLEDYKLRLGIRT</sequence>
<reference evidence="2" key="1">
    <citation type="journal article" date="2018" name="MSphere">
        <title>Metagenomic Discovery of 83 New Human Papillomavirus Types in Patients with Immunodeficiency.</title>
        <authorList>
            <person name="Pastrana D.V."/>
            <person name="Peretti A."/>
            <person name="Welch N.L."/>
            <person name="Borgogna C."/>
            <person name="Olivero C."/>
            <person name="Badolato R."/>
            <person name="Notarangelo L.D."/>
            <person name="Gariglio M."/>
            <person name="FitzGerald P.C."/>
            <person name="McIntosh C.E."/>
            <person name="Reeves J."/>
            <person name="Starrett G.J."/>
            <person name="Bliskovsky V."/>
            <person name="Velez D."/>
            <person name="Brownell I."/>
            <person name="Yarchoan R."/>
            <person name="Wyvill K.M."/>
            <person name="Uldrick T.S."/>
            <person name="Maldarelli F."/>
            <person name="Lisco A."/>
            <person name="Sereti I."/>
            <person name="Gonzalez C.M."/>
            <person name="Androphy E.J."/>
            <person name="McBride A.A."/>
            <person name="Van Doorslaer K."/>
            <person name="Garcia F."/>
            <person name="Dvoretzky I."/>
            <person name="Liu J.S."/>
            <person name="Han J."/>
            <person name="Murphy P.M."/>
            <person name="McDermott D.H."/>
            <person name="Buck C.B."/>
        </authorList>
    </citation>
    <scope>NUCLEOTIDE SEQUENCE</scope>
    <source>
        <strain evidence="2">Gamma12_w07c68b</strain>
    </source>
</reference>
<accession>A0A2D2ALN7</accession>
<feature type="compositionally biased region" description="Acidic residues" evidence="1">
    <location>
        <begin position="85"/>
        <end position="94"/>
    </location>
</feature>
<evidence type="ECO:0000256" key="1">
    <source>
        <dbReference type="SAM" id="MobiDB-lite"/>
    </source>
</evidence>
<evidence type="ECO:0000313" key="2">
    <source>
        <dbReference type="EMBL" id="ATQ38363.1"/>
    </source>
</evidence>
<gene>
    <name evidence="2" type="primary">E4</name>
</gene>
<protein>
    <submittedName>
        <fullName evidence="2">E4</fullName>
    </submittedName>
</protein>